<name>A0A7W0HRX8_9ACTN</name>
<reference evidence="1 2" key="1">
    <citation type="submission" date="2020-07" db="EMBL/GenBank/DDBJ databases">
        <title>Genomic Encyclopedia of Type Strains, Phase IV (KMG-IV): sequencing the most valuable type-strain genomes for metagenomic binning, comparative biology and taxonomic classification.</title>
        <authorList>
            <person name="Goeker M."/>
        </authorList>
    </citation>
    <scope>NUCLEOTIDE SEQUENCE [LARGE SCALE GENOMIC DNA]</scope>
    <source>
        <strain evidence="1 2">DSM 45533</strain>
    </source>
</reference>
<evidence type="ECO:0000313" key="2">
    <source>
        <dbReference type="Proteomes" id="UP000530928"/>
    </source>
</evidence>
<proteinExistence type="predicted"/>
<dbReference type="RefSeq" id="WP_181612280.1">
    <property type="nucleotide sequence ID" value="NZ_BAABAM010000017.1"/>
</dbReference>
<dbReference type="InterPro" id="IPR012338">
    <property type="entry name" value="Beta-lactam/transpept-like"/>
</dbReference>
<organism evidence="1 2">
    <name type="scientific">Nonomuraea soli</name>
    <dbReference type="NCBI Taxonomy" id="1032476"/>
    <lineage>
        <taxon>Bacteria</taxon>
        <taxon>Bacillati</taxon>
        <taxon>Actinomycetota</taxon>
        <taxon>Actinomycetes</taxon>
        <taxon>Streptosporangiales</taxon>
        <taxon>Streptosporangiaceae</taxon>
        <taxon>Nonomuraea</taxon>
    </lineage>
</organism>
<dbReference type="EMBL" id="JACDUR010000005">
    <property type="protein sequence ID" value="MBA2893468.1"/>
    <property type="molecule type" value="Genomic_DNA"/>
</dbReference>
<accession>A0A7W0HRX8</accession>
<dbReference type="AlphaFoldDB" id="A0A7W0HRX8"/>
<gene>
    <name evidence="1" type="ORF">HNR30_004829</name>
</gene>
<dbReference type="SUPFAM" id="SSF56601">
    <property type="entry name" value="beta-lactamase/transpeptidase-like"/>
    <property type="match status" value="1"/>
</dbReference>
<keyword evidence="2" id="KW-1185">Reference proteome</keyword>
<dbReference type="Proteomes" id="UP000530928">
    <property type="component" value="Unassembled WGS sequence"/>
</dbReference>
<evidence type="ECO:0000313" key="1">
    <source>
        <dbReference type="EMBL" id="MBA2893468.1"/>
    </source>
</evidence>
<comment type="caution">
    <text evidence="1">The sequence shown here is derived from an EMBL/GenBank/DDBJ whole genome shotgun (WGS) entry which is preliminary data.</text>
</comment>
<protein>
    <submittedName>
        <fullName evidence="1">Uncharacterized protein</fullName>
    </submittedName>
</protein>
<dbReference type="Gene3D" id="3.40.710.10">
    <property type="entry name" value="DD-peptidase/beta-lactamase superfamily"/>
    <property type="match status" value="1"/>
</dbReference>
<sequence length="246" mass="26245">MSFDAILRALPPGSSVQAAGRLAHGGSDPRSVAVRLGSQRLRCASLLKPLYAWTAERGDGWATAAQPAVVDSCNDHTRTLWLGTGPRVVLGRIADRTGVRWTPPVEERFGSVEVTADEVVTAYCALAAAGWFGDRDAQAIVTWMAEAGQDFGVRALFPGQIAVKCGWYGGADETWLRTHAVTVDRLPDGTSRVICVLTALPYLGERERAEYRAALDGGGSVDGEHERICGEVVRALVRATIAELGG</sequence>